<organism evidence="2 3">
    <name type="scientific">Trichoderma aggressivum f. europaeum</name>
    <dbReference type="NCBI Taxonomy" id="173218"/>
    <lineage>
        <taxon>Eukaryota</taxon>
        <taxon>Fungi</taxon>
        <taxon>Dikarya</taxon>
        <taxon>Ascomycota</taxon>
        <taxon>Pezizomycotina</taxon>
        <taxon>Sordariomycetes</taxon>
        <taxon>Hypocreomycetidae</taxon>
        <taxon>Hypocreales</taxon>
        <taxon>Hypocreaceae</taxon>
        <taxon>Trichoderma</taxon>
    </lineage>
</organism>
<keyword evidence="3" id="KW-1185">Reference proteome</keyword>
<dbReference type="AlphaFoldDB" id="A0AAE1II89"/>
<evidence type="ECO:0000313" key="3">
    <source>
        <dbReference type="Proteomes" id="UP001273209"/>
    </source>
</evidence>
<accession>A0AAE1II89</accession>
<protein>
    <submittedName>
        <fullName evidence="2">Uncharacterized protein</fullName>
    </submittedName>
</protein>
<evidence type="ECO:0000256" key="1">
    <source>
        <dbReference type="SAM" id="MobiDB-lite"/>
    </source>
</evidence>
<name>A0AAE1II89_9HYPO</name>
<evidence type="ECO:0000313" key="2">
    <source>
        <dbReference type="EMBL" id="KAK4083465.1"/>
    </source>
</evidence>
<comment type="caution">
    <text evidence="2">The sequence shown here is derived from an EMBL/GenBank/DDBJ whole genome shotgun (WGS) entry which is preliminary data.</text>
</comment>
<gene>
    <name evidence="2" type="ORF">Triagg1_1127</name>
</gene>
<dbReference type="EMBL" id="JAWRVG010000003">
    <property type="protein sequence ID" value="KAK4083465.1"/>
    <property type="molecule type" value="Genomic_DNA"/>
</dbReference>
<feature type="region of interest" description="Disordered" evidence="1">
    <location>
        <begin position="20"/>
        <end position="50"/>
    </location>
</feature>
<sequence>MGDFCFSGFILFPKPLSLRRHDPVPTHADNSGGEEIDASDDPSQGPRLGTTYLDGGNDLSWQALCVNGLDLQPATWDAAQNSSEKSISLARQNMPPLPISRDGSKQPKDKASHRTHIQALMPLRLKLQIPPVHIVSTVKCSADGLGTIEAGHPVPETSTTRPYTLIDLGRAWSGTSVTWINSSYNLH</sequence>
<dbReference type="Proteomes" id="UP001273209">
    <property type="component" value="Unassembled WGS sequence"/>
</dbReference>
<dbReference type="GeneID" id="87915068"/>
<proteinExistence type="predicted"/>
<reference evidence="2" key="1">
    <citation type="submission" date="2023-11" db="EMBL/GenBank/DDBJ databases">
        <title>The genome sequences of three competitors of mushroom-forming fungi.</title>
        <authorList>
            <person name="Beijen E."/>
            <person name="Ohm R.A."/>
        </authorList>
    </citation>
    <scope>NUCLEOTIDE SEQUENCE</scope>
    <source>
        <strain evidence="2">CBS 100526</strain>
    </source>
</reference>
<dbReference type="RefSeq" id="XP_062759466.1">
    <property type="nucleotide sequence ID" value="XM_062895163.1"/>
</dbReference>